<evidence type="ECO:0000313" key="11">
    <source>
        <dbReference type="Proteomes" id="UP000177097"/>
    </source>
</evidence>
<dbReference type="AlphaFoldDB" id="A0A1F7U0M3"/>
<dbReference type="PANTHER" id="PTHR43390:SF1">
    <property type="entry name" value="CHLOROPLAST PROCESSING PEPTIDASE"/>
    <property type="match status" value="1"/>
</dbReference>
<proteinExistence type="inferred from homology"/>
<evidence type="ECO:0000256" key="2">
    <source>
        <dbReference type="ARBA" id="ARBA00009370"/>
    </source>
</evidence>
<accession>A0A1F7U0M3</accession>
<dbReference type="GO" id="GO:0006465">
    <property type="term" value="P:signal peptide processing"/>
    <property type="evidence" value="ECO:0007669"/>
    <property type="project" value="InterPro"/>
</dbReference>
<comment type="similarity">
    <text evidence="2 8">Belongs to the peptidase S26 family.</text>
</comment>
<dbReference type="PROSITE" id="PS00760">
    <property type="entry name" value="SPASE_I_2"/>
    <property type="match status" value="1"/>
</dbReference>
<reference evidence="10 11" key="1">
    <citation type="journal article" date="2016" name="Nat. Commun.">
        <title>Thousands of microbial genomes shed light on interconnected biogeochemical processes in an aquifer system.</title>
        <authorList>
            <person name="Anantharaman K."/>
            <person name="Brown C.T."/>
            <person name="Hug L.A."/>
            <person name="Sharon I."/>
            <person name="Castelle C.J."/>
            <person name="Probst A.J."/>
            <person name="Thomas B.C."/>
            <person name="Singh A."/>
            <person name="Wilkins M.J."/>
            <person name="Karaoz U."/>
            <person name="Brodie E.L."/>
            <person name="Williams K.H."/>
            <person name="Hubbard S.S."/>
            <person name="Banfield J.F."/>
        </authorList>
    </citation>
    <scope>NUCLEOTIDE SEQUENCE [LARGE SCALE GENOMIC DNA]</scope>
</reference>
<dbReference type="PRINTS" id="PR00727">
    <property type="entry name" value="LEADERPTASE"/>
</dbReference>
<dbReference type="Gene3D" id="2.10.109.10">
    <property type="entry name" value="Umud Fragment, subunit A"/>
    <property type="match status" value="1"/>
</dbReference>
<dbReference type="PANTHER" id="PTHR43390">
    <property type="entry name" value="SIGNAL PEPTIDASE I"/>
    <property type="match status" value="1"/>
</dbReference>
<dbReference type="GO" id="GO:0004252">
    <property type="term" value="F:serine-type endopeptidase activity"/>
    <property type="evidence" value="ECO:0007669"/>
    <property type="project" value="InterPro"/>
</dbReference>
<dbReference type="PROSITE" id="PS00501">
    <property type="entry name" value="SPASE_I_1"/>
    <property type="match status" value="1"/>
</dbReference>
<evidence type="ECO:0000259" key="9">
    <source>
        <dbReference type="Pfam" id="PF10502"/>
    </source>
</evidence>
<protein>
    <recommendedName>
        <fullName evidence="3 7">Signal peptidase I</fullName>
        <ecNumber evidence="3 7">3.4.21.89</ecNumber>
    </recommendedName>
</protein>
<evidence type="ECO:0000256" key="3">
    <source>
        <dbReference type="ARBA" id="ARBA00013208"/>
    </source>
</evidence>
<dbReference type="InterPro" id="IPR000223">
    <property type="entry name" value="Pept_S26A_signal_pept_1"/>
</dbReference>
<feature type="active site" evidence="6">
    <location>
        <position position="82"/>
    </location>
</feature>
<dbReference type="InterPro" id="IPR019757">
    <property type="entry name" value="Pept_S26A_signal_pept_1_Lys-AS"/>
</dbReference>
<evidence type="ECO:0000256" key="8">
    <source>
        <dbReference type="RuleBase" id="RU362042"/>
    </source>
</evidence>
<comment type="subcellular location">
    <subcellularLocation>
        <location evidence="8">Membrane</location>
        <topology evidence="8">Single-pass type II membrane protein</topology>
    </subcellularLocation>
</comment>
<comment type="caution">
    <text evidence="10">The sequence shown here is derived from an EMBL/GenBank/DDBJ whole genome shotgun (WGS) entry which is preliminary data.</text>
</comment>
<dbReference type="Proteomes" id="UP000177097">
    <property type="component" value="Unassembled WGS sequence"/>
</dbReference>
<dbReference type="EC" id="3.4.21.89" evidence="3 7"/>
<dbReference type="GO" id="GO:0016020">
    <property type="term" value="C:membrane"/>
    <property type="evidence" value="ECO:0007669"/>
    <property type="project" value="UniProtKB-SubCell"/>
</dbReference>
<keyword evidence="7" id="KW-0472">Membrane</keyword>
<dbReference type="InterPro" id="IPR019756">
    <property type="entry name" value="Pept_S26A_signal_pept_1_Ser-AS"/>
</dbReference>
<evidence type="ECO:0000256" key="6">
    <source>
        <dbReference type="PIRSR" id="PIRSR600223-1"/>
    </source>
</evidence>
<dbReference type="NCBIfam" id="TIGR02227">
    <property type="entry name" value="sigpep_I_bact"/>
    <property type="match status" value="1"/>
</dbReference>
<evidence type="ECO:0000256" key="4">
    <source>
        <dbReference type="ARBA" id="ARBA00022670"/>
    </source>
</evidence>
<dbReference type="InterPro" id="IPR036286">
    <property type="entry name" value="LexA/Signal_pep-like_sf"/>
</dbReference>
<dbReference type="Pfam" id="PF10502">
    <property type="entry name" value="Peptidase_S26"/>
    <property type="match status" value="1"/>
</dbReference>
<evidence type="ECO:0000256" key="5">
    <source>
        <dbReference type="ARBA" id="ARBA00022801"/>
    </source>
</evidence>
<feature type="active site" evidence="6">
    <location>
        <position position="39"/>
    </location>
</feature>
<gene>
    <name evidence="10" type="ORF">A3C17_03065</name>
</gene>
<organism evidence="10 11">
    <name type="scientific">Candidatus Uhrbacteria bacterium RIFCSPHIGHO2_02_FULL_53_13</name>
    <dbReference type="NCBI Taxonomy" id="1802389"/>
    <lineage>
        <taxon>Bacteria</taxon>
        <taxon>Candidatus Uhriibacteriota</taxon>
    </lineage>
</organism>
<dbReference type="InterPro" id="IPR019533">
    <property type="entry name" value="Peptidase_S26"/>
</dbReference>
<sequence length="184" mass="20672">MTALLIFTIEIVQIVVIAAAIIIPVRYFVVQPFVVRGASMEPTFTDREYLLVDEISYRFHEPIRGDVVVFRYPLDPSEFFIKRVVGVPGDTVDVRNGKIVVSNAKHPDGAVLDESYLGPAGHTGLDTHVVLNLDEYFLLGDNRGASLDSRNFGPVKEEFLVGKVWVRGWPLQRFGAFHPPEYNL</sequence>
<feature type="domain" description="Peptidase S26" evidence="9">
    <location>
        <begin position="9"/>
        <end position="169"/>
    </location>
</feature>
<name>A0A1F7U0M3_9BACT</name>
<keyword evidence="7" id="KW-1133">Transmembrane helix</keyword>
<dbReference type="SUPFAM" id="SSF51306">
    <property type="entry name" value="LexA/Signal peptidase"/>
    <property type="match status" value="1"/>
</dbReference>
<evidence type="ECO:0000256" key="1">
    <source>
        <dbReference type="ARBA" id="ARBA00000677"/>
    </source>
</evidence>
<dbReference type="GO" id="GO:0009003">
    <property type="term" value="F:signal peptidase activity"/>
    <property type="evidence" value="ECO:0007669"/>
    <property type="project" value="UniProtKB-EC"/>
</dbReference>
<feature type="transmembrane region" description="Helical" evidence="7">
    <location>
        <begin position="6"/>
        <end position="29"/>
    </location>
</feature>
<comment type="catalytic activity">
    <reaction evidence="1 7">
        <text>Cleavage of hydrophobic, N-terminal signal or leader sequences from secreted and periplasmic proteins.</text>
        <dbReference type="EC" id="3.4.21.89"/>
    </reaction>
</comment>
<evidence type="ECO:0000313" key="10">
    <source>
        <dbReference type="EMBL" id="OGL71776.1"/>
    </source>
</evidence>
<keyword evidence="5 7" id="KW-0378">Hydrolase</keyword>
<evidence type="ECO:0000256" key="7">
    <source>
        <dbReference type="RuleBase" id="RU003993"/>
    </source>
</evidence>
<dbReference type="STRING" id="1802389.A3C17_03065"/>
<dbReference type="CDD" id="cd06530">
    <property type="entry name" value="S26_SPase_I"/>
    <property type="match status" value="1"/>
</dbReference>
<keyword evidence="4 7" id="KW-0645">Protease</keyword>
<dbReference type="EMBL" id="MGDX01000006">
    <property type="protein sequence ID" value="OGL71776.1"/>
    <property type="molecule type" value="Genomic_DNA"/>
</dbReference>
<keyword evidence="7" id="KW-0812">Transmembrane</keyword>